<comment type="caution">
    <text evidence="3">The sequence shown here is derived from an EMBL/GenBank/DDBJ whole genome shotgun (WGS) entry which is preliminary data.</text>
</comment>
<dbReference type="InterPro" id="IPR036812">
    <property type="entry name" value="NAD(P)_OxRdtase_dom_sf"/>
</dbReference>
<dbReference type="EMBL" id="JAKJXP020000148">
    <property type="protein sequence ID" value="KAK7742188.1"/>
    <property type="molecule type" value="Genomic_DNA"/>
</dbReference>
<dbReference type="Pfam" id="PF00248">
    <property type="entry name" value="Aldo_ket_red"/>
    <property type="match status" value="1"/>
</dbReference>
<protein>
    <recommendedName>
        <fullName evidence="2">NADP-dependent oxidoreductase domain-containing protein</fullName>
    </recommendedName>
</protein>
<organism evidence="3 4">
    <name type="scientific">Diatrype stigma</name>
    <dbReference type="NCBI Taxonomy" id="117547"/>
    <lineage>
        <taxon>Eukaryota</taxon>
        <taxon>Fungi</taxon>
        <taxon>Dikarya</taxon>
        <taxon>Ascomycota</taxon>
        <taxon>Pezizomycotina</taxon>
        <taxon>Sordariomycetes</taxon>
        <taxon>Xylariomycetidae</taxon>
        <taxon>Xylariales</taxon>
        <taxon>Diatrypaceae</taxon>
        <taxon>Diatrype</taxon>
    </lineage>
</organism>
<name>A0AAN9UEX7_9PEZI</name>
<evidence type="ECO:0000313" key="3">
    <source>
        <dbReference type="EMBL" id="KAK7742188.1"/>
    </source>
</evidence>
<dbReference type="InterPro" id="IPR050523">
    <property type="entry name" value="AKR_Detox_Biosynth"/>
</dbReference>
<dbReference type="InterPro" id="IPR023210">
    <property type="entry name" value="NADP_OxRdtase_dom"/>
</dbReference>
<dbReference type="PANTHER" id="PTHR43364:SF4">
    <property type="entry name" value="NAD(P)-LINKED OXIDOREDUCTASE SUPERFAMILY PROTEIN"/>
    <property type="match status" value="1"/>
</dbReference>
<feature type="domain" description="NADP-dependent oxidoreductase" evidence="2">
    <location>
        <begin position="8"/>
        <end position="196"/>
    </location>
</feature>
<evidence type="ECO:0000256" key="1">
    <source>
        <dbReference type="ARBA" id="ARBA00023002"/>
    </source>
</evidence>
<reference evidence="3 4" key="1">
    <citation type="submission" date="2024-02" db="EMBL/GenBank/DDBJ databases">
        <title>De novo assembly and annotation of 12 fungi associated with fruit tree decline syndrome in Ontario, Canada.</title>
        <authorList>
            <person name="Sulman M."/>
            <person name="Ellouze W."/>
            <person name="Ilyukhin E."/>
        </authorList>
    </citation>
    <scope>NUCLEOTIDE SEQUENCE [LARGE SCALE GENOMIC DNA]</scope>
    <source>
        <strain evidence="3 4">M11/M66-122</strain>
    </source>
</reference>
<dbReference type="PANTHER" id="PTHR43364">
    <property type="entry name" value="NADH-SPECIFIC METHYLGLYOXAL REDUCTASE-RELATED"/>
    <property type="match status" value="1"/>
</dbReference>
<dbReference type="Proteomes" id="UP001320420">
    <property type="component" value="Unassembled WGS sequence"/>
</dbReference>
<keyword evidence="1" id="KW-0560">Oxidoreductase</keyword>
<evidence type="ECO:0000259" key="2">
    <source>
        <dbReference type="Pfam" id="PF00248"/>
    </source>
</evidence>
<accession>A0AAN9UEX7</accession>
<sequence length="197" mass="21864">MSSKTPAKLILGTHAIGDKPKNPANVHFDNLEDVEALLDAFYSRGGRELDTGANYDGSEERLGKAGAASRFTIHSKVRDGPPGSHEPAKIAQSIAKSLDALKTPTIETMYLHVPDRQTPFEDAAKAINDGFRQGKYRRFGLSNYTAAEVQTFIDICEREGYVKPSVYQGHYNAISRGGEKELFPLLRKHNISFYAYR</sequence>
<keyword evidence="4" id="KW-1185">Reference proteome</keyword>
<gene>
    <name evidence="3" type="ORF">SLS62_010808</name>
</gene>
<dbReference type="Gene3D" id="3.20.20.100">
    <property type="entry name" value="NADP-dependent oxidoreductase domain"/>
    <property type="match status" value="1"/>
</dbReference>
<dbReference type="SUPFAM" id="SSF51430">
    <property type="entry name" value="NAD(P)-linked oxidoreductase"/>
    <property type="match status" value="1"/>
</dbReference>
<dbReference type="AlphaFoldDB" id="A0AAN9UEX7"/>
<evidence type="ECO:0000313" key="4">
    <source>
        <dbReference type="Proteomes" id="UP001320420"/>
    </source>
</evidence>
<proteinExistence type="predicted"/>
<dbReference type="GO" id="GO:0016491">
    <property type="term" value="F:oxidoreductase activity"/>
    <property type="evidence" value="ECO:0007669"/>
    <property type="project" value="UniProtKB-KW"/>
</dbReference>